<evidence type="ECO:0000256" key="13">
    <source>
        <dbReference type="SAM" id="Phobius"/>
    </source>
</evidence>
<evidence type="ECO:0000256" key="1">
    <source>
        <dbReference type="ARBA" id="ARBA00004304"/>
    </source>
</evidence>
<dbReference type="AlphaFoldDB" id="A0A4P2SJN1"/>
<evidence type="ECO:0000256" key="12">
    <source>
        <dbReference type="RuleBase" id="RU003661"/>
    </source>
</evidence>
<keyword evidence="5 12" id="KW-0138">CF(0)</keyword>
<keyword evidence="6 12" id="KW-0812">Transmembrane</keyword>
<dbReference type="InterPro" id="IPR001421">
    <property type="entry name" value="ATP8_metazoa"/>
</dbReference>
<comment type="similarity">
    <text evidence="2 12">Belongs to the ATPase protein 8 family.</text>
</comment>
<keyword evidence="4 12" id="KW-0813">Transport</keyword>
<reference evidence="14" key="1">
    <citation type="submission" date="2017-05" db="EMBL/GenBank/DDBJ databases">
        <title>The complete mitochondrial genome of Psolodesmus mandarinus McLachlan, 1870 (Odonata : Calopterygidae).</title>
        <authorList>
            <person name="Wang L.J."/>
            <person name="Lin M.Y."/>
            <person name="Liu T.Y."/>
            <person name="Fan Y.B."/>
            <person name="Sung C.H."/>
        </authorList>
    </citation>
    <scope>NUCLEOTIDE SEQUENCE</scope>
</reference>
<geneLocation type="mitochondrion" evidence="14"/>
<evidence type="ECO:0000256" key="8">
    <source>
        <dbReference type="ARBA" id="ARBA00022989"/>
    </source>
</evidence>
<evidence type="ECO:0000256" key="6">
    <source>
        <dbReference type="ARBA" id="ARBA00022692"/>
    </source>
</evidence>
<evidence type="ECO:0000256" key="7">
    <source>
        <dbReference type="ARBA" id="ARBA00022781"/>
    </source>
</evidence>
<keyword evidence="7 12" id="KW-0375">Hydrogen ion transport</keyword>
<dbReference type="GO" id="GO:0015078">
    <property type="term" value="F:proton transmembrane transporter activity"/>
    <property type="evidence" value="ECO:0007669"/>
    <property type="project" value="InterPro"/>
</dbReference>
<accession>A0A4P2SJN1</accession>
<dbReference type="Pfam" id="PF00895">
    <property type="entry name" value="ATP-synt_8"/>
    <property type="match status" value="1"/>
</dbReference>
<comment type="subunit">
    <text evidence="3">F-type ATPases have 2 components, CF(1) - the catalytic core - and CF(0) - the membrane proton channel.</text>
</comment>
<evidence type="ECO:0000256" key="11">
    <source>
        <dbReference type="ARBA" id="ARBA00023136"/>
    </source>
</evidence>
<name>A0A4P2SJN1_9ODON</name>
<proteinExistence type="inferred from homology"/>
<dbReference type="EMBL" id="MF150044">
    <property type="protein sequence ID" value="AWH61860.1"/>
    <property type="molecule type" value="Genomic_DNA"/>
</dbReference>
<evidence type="ECO:0000256" key="10">
    <source>
        <dbReference type="ARBA" id="ARBA00023128"/>
    </source>
</evidence>
<keyword evidence="11 13" id="KW-0472">Membrane</keyword>
<evidence type="ECO:0000256" key="9">
    <source>
        <dbReference type="ARBA" id="ARBA00023065"/>
    </source>
</evidence>
<evidence type="ECO:0000256" key="4">
    <source>
        <dbReference type="ARBA" id="ARBA00022448"/>
    </source>
</evidence>
<dbReference type="GeneID" id="41698857"/>
<comment type="subcellular location">
    <subcellularLocation>
        <location evidence="1 12">Mitochondrion membrane</location>
        <topology evidence="1 12">Single-pass membrane protein</topology>
    </subcellularLocation>
</comment>
<feature type="transmembrane region" description="Helical" evidence="13">
    <location>
        <begin position="6"/>
        <end position="29"/>
    </location>
</feature>
<evidence type="ECO:0000313" key="14">
    <source>
        <dbReference type="EMBL" id="AWH61860.1"/>
    </source>
</evidence>
<keyword evidence="8 13" id="KW-1133">Transmembrane helix</keyword>
<sequence>MPQMAPMGWTILFILFSMVVTIMASMNYYQYKPMTSKITTEHPPQNKMNWMW</sequence>
<keyword evidence="9 12" id="KW-0406">Ion transport</keyword>
<evidence type="ECO:0000256" key="3">
    <source>
        <dbReference type="ARBA" id="ARBA00011291"/>
    </source>
</evidence>
<organism evidence="14">
    <name type="scientific">Psolodesmus mandarinus</name>
    <dbReference type="NCBI Taxonomy" id="193280"/>
    <lineage>
        <taxon>Eukaryota</taxon>
        <taxon>Metazoa</taxon>
        <taxon>Ecdysozoa</taxon>
        <taxon>Arthropoda</taxon>
        <taxon>Hexapoda</taxon>
        <taxon>Insecta</taxon>
        <taxon>Pterygota</taxon>
        <taxon>Palaeoptera</taxon>
        <taxon>Odonata</taxon>
        <taxon>Zygoptera</taxon>
        <taxon>Calopterygidae</taxon>
        <taxon>Psolodesmus</taxon>
    </lineage>
</organism>
<protein>
    <recommendedName>
        <fullName evidence="12">ATP synthase complex subunit 8</fullName>
    </recommendedName>
</protein>
<gene>
    <name evidence="14" type="primary">ATP8</name>
</gene>
<evidence type="ECO:0000256" key="2">
    <source>
        <dbReference type="ARBA" id="ARBA00008892"/>
    </source>
</evidence>
<dbReference type="GO" id="GO:0045259">
    <property type="term" value="C:proton-transporting ATP synthase complex"/>
    <property type="evidence" value="ECO:0007669"/>
    <property type="project" value="UniProtKB-KW"/>
</dbReference>
<dbReference type="GO" id="GO:0031966">
    <property type="term" value="C:mitochondrial membrane"/>
    <property type="evidence" value="ECO:0007669"/>
    <property type="project" value="UniProtKB-SubCell"/>
</dbReference>
<evidence type="ECO:0000256" key="5">
    <source>
        <dbReference type="ARBA" id="ARBA00022547"/>
    </source>
</evidence>
<dbReference type="CTD" id="4509"/>
<dbReference type="RefSeq" id="YP_009643535.1">
    <property type="nucleotide sequence ID" value="NC_042442.1"/>
</dbReference>
<dbReference type="GO" id="GO:0015986">
    <property type="term" value="P:proton motive force-driven ATP synthesis"/>
    <property type="evidence" value="ECO:0007669"/>
    <property type="project" value="InterPro"/>
</dbReference>
<keyword evidence="10 12" id="KW-0496">Mitochondrion</keyword>